<dbReference type="Proteomes" id="UP000050761">
    <property type="component" value="Unassembled WGS sequence"/>
</dbReference>
<evidence type="ECO:0000313" key="3">
    <source>
        <dbReference type="WBParaSite" id="HPBE_0001572701-mRNA-1"/>
    </source>
</evidence>
<evidence type="ECO:0000313" key="1">
    <source>
        <dbReference type="EMBL" id="VDP03716.1"/>
    </source>
</evidence>
<name>A0A183G2Z3_HELPZ</name>
<accession>A0A3P8E945</accession>
<accession>A0A183G2Z3</accession>
<organism evidence="2 3">
    <name type="scientific">Heligmosomoides polygyrus</name>
    <name type="common">Parasitic roundworm</name>
    <dbReference type="NCBI Taxonomy" id="6339"/>
    <lineage>
        <taxon>Eukaryota</taxon>
        <taxon>Metazoa</taxon>
        <taxon>Ecdysozoa</taxon>
        <taxon>Nematoda</taxon>
        <taxon>Chromadorea</taxon>
        <taxon>Rhabditida</taxon>
        <taxon>Rhabditina</taxon>
        <taxon>Rhabditomorpha</taxon>
        <taxon>Strongyloidea</taxon>
        <taxon>Heligmosomidae</taxon>
        <taxon>Heligmosomoides</taxon>
    </lineage>
</organism>
<reference evidence="1 2" key="1">
    <citation type="submission" date="2018-11" db="EMBL/GenBank/DDBJ databases">
        <authorList>
            <consortium name="Pathogen Informatics"/>
        </authorList>
    </citation>
    <scope>NUCLEOTIDE SEQUENCE [LARGE SCALE GENOMIC DNA]</scope>
</reference>
<dbReference type="AlphaFoldDB" id="A0A183G2Z3"/>
<evidence type="ECO:0000313" key="2">
    <source>
        <dbReference type="Proteomes" id="UP000050761"/>
    </source>
</evidence>
<keyword evidence="2" id="KW-1185">Reference proteome</keyword>
<proteinExistence type="predicted"/>
<sequence length="67" mass="7690">MSALVHMCSLEVFTPFALLWTKKVRGCRFSLLISNNYNSAQHNINLTFSLHPRSVHATHHASHYSCY</sequence>
<dbReference type="EMBL" id="UZAH01029011">
    <property type="protein sequence ID" value="VDP03716.1"/>
    <property type="molecule type" value="Genomic_DNA"/>
</dbReference>
<dbReference type="WBParaSite" id="HPBE_0001572701-mRNA-1">
    <property type="protein sequence ID" value="HPBE_0001572701-mRNA-1"/>
    <property type="gene ID" value="HPBE_0001572701"/>
</dbReference>
<gene>
    <name evidence="1" type="ORF">HPBE_LOCUS15726</name>
</gene>
<reference evidence="3" key="2">
    <citation type="submission" date="2019-09" db="UniProtKB">
        <authorList>
            <consortium name="WormBaseParasite"/>
        </authorList>
    </citation>
    <scope>IDENTIFICATION</scope>
</reference>
<protein>
    <submittedName>
        <fullName evidence="3">Secreted protein</fullName>
    </submittedName>
</protein>